<dbReference type="eggNOG" id="COG5005">
    <property type="taxonomic scope" value="Bacteria"/>
</dbReference>
<evidence type="ECO:0000313" key="4">
    <source>
        <dbReference type="Proteomes" id="UP000032869"/>
    </source>
</evidence>
<evidence type="ECO:0000313" key="5">
    <source>
        <dbReference type="Proteomes" id="UP000032874"/>
    </source>
</evidence>
<evidence type="ECO:0000313" key="3">
    <source>
        <dbReference type="EMBL" id="KFX19812.1"/>
    </source>
</evidence>
<dbReference type="Proteomes" id="UP000032874">
    <property type="component" value="Unassembled WGS sequence"/>
</dbReference>
<dbReference type="EMBL" id="JQHL01000005">
    <property type="protein sequence ID" value="KFX19812.1"/>
    <property type="molecule type" value="Genomic_DNA"/>
</dbReference>
<dbReference type="Proteomes" id="UP000032869">
    <property type="component" value="Unassembled WGS sequence"/>
</dbReference>
<dbReference type="RefSeq" id="WP_039305125.1">
    <property type="nucleotide sequence ID" value="NZ_JQHL01000005.1"/>
</dbReference>
<dbReference type="InterPro" id="IPR006522">
    <property type="entry name" value="Phage_virion_morphogenesis"/>
</dbReference>
<dbReference type="EMBL" id="JQHM01000001">
    <property type="protein sequence ID" value="KFX07755.1"/>
    <property type="molecule type" value="Genomic_DNA"/>
</dbReference>
<dbReference type="STRING" id="55207.KP22_06605"/>
<accession>A0A093RY50</accession>
<feature type="compositionally biased region" description="Polar residues" evidence="1">
    <location>
        <begin position="68"/>
        <end position="81"/>
    </location>
</feature>
<comment type="caution">
    <text evidence="2">The sequence shown here is derived from an EMBL/GenBank/DDBJ whole genome shotgun (WGS) entry which is preliminary data.</text>
</comment>
<name>A0A093RY50_9GAMM</name>
<reference evidence="4 5" key="1">
    <citation type="submission" date="2014-08" db="EMBL/GenBank/DDBJ databases">
        <title>Genome sequences of NCPPB Pectobacterium isolates.</title>
        <authorList>
            <person name="Glover R.H."/>
            <person name="Sapp M."/>
            <person name="Elphinstone J."/>
        </authorList>
    </citation>
    <scope>NUCLEOTIDE SEQUENCE [LARGE SCALE GENOMIC DNA]</scope>
    <source>
        <strain evidence="3 4">NCPPB 2793</strain>
        <strain evidence="2 5">NCPPB 2795</strain>
    </source>
</reference>
<organism evidence="2 5">
    <name type="scientific">Pectobacterium betavasculorum</name>
    <dbReference type="NCBI Taxonomy" id="55207"/>
    <lineage>
        <taxon>Bacteria</taxon>
        <taxon>Pseudomonadati</taxon>
        <taxon>Pseudomonadota</taxon>
        <taxon>Gammaproteobacteria</taxon>
        <taxon>Enterobacterales</taxon>
        <taxon>Pectobacteriaceae</taxon>
        <taxon>Pectobacterium</taxon>
    </lineage>
</organism>
<dbReference type="OrthoDB" id="2081253at2"/>
<proteinExistence type="predicted"/>
<gene>
    <name evidence="3" type="ORF">JV35_12915</name>
    <name evidence="2" type="ORF">KP22_06605</name>
</gene>
<keyword evidence="4" id="KW-1185">Reference proteome</keyword>
<feature type="region of interest" description="Disordered" evidence="1">
    <location>
        <begin position="59"/>
        <end position="81"/>
    </location>
</feature>
<dbReference type="NCBIfam" id="TIGR01635">
    <property type="entry name" value="tail_comp_S"/>
    <property type="match status" value="1"/>
</dbReference>
<dbReference type="Pfam" id="PF05069">
    <property type="entry name" value="Phage_tail_S"/>
    <property type="match status" value="1"/>
</dbReference>
<evidence type="ECO:0000256" key="1">
    <source>
        <dbReference type="SAM" id="MobiDB-lite"/>
    </source>
</evidence>
<dbReference type="AlphaFoldDB" id="A0A093RY50"/>
<protein>
    <submittedName>
        <fullName evidence="2">Phage morphogeneis protein</fullName>
    </submittedName>
</protein>
<sequence length="149" mass="16208">MSTVSITINDSDLRRGLRALESAATDMTPAMRKIAGTLHAETDINFDETGRPEWVVSQAAEERDGQTLRKTGQLQGSVSTEYDSSTAMIGTNTVYAAIHQFGGKTGRNESVELPARPYLPMDEDGNLQPDAVNSVLDTVQRHLESAAQR</sequence>
<evidence type="ECO:0000313" key="2">
    <source>
        <dbReference type="EMBL" id="KFX07755.1"/>
    </source>
</evidence>